<protein>
    <submittedName>
        <fullName evidence="1 2">Uncharacterized protein</fullName>
    </submittedName>
</protein>
<name>T1F6A0_HELRO</name>
<dbReference type="EMBL" id="KB096551">
    <property type="protein sequence ID" value="ESO03979.1"/>
    <property type="molecule type" value="Genomic_DNA"/>
</dbReference>
<reference evidence="1 3" key="2">
    <citation type="journal article" date="2013" name="Nature">
        <title>Insights into bilaterian evolution from three spiralian genomes.</title>
        <authorList>
            <person name="Simakov O."/>
            <person name="Marletaz F."/>
            <person name="Cho S.J."/>
            <person name="Edsinger-Gonzales E."/>
            <person name="Havlak P."/>
            <person name="Hellsten U."/>
            <person name="Kuo D.H."/>
            <person name="Larsson T."/>
            <person name="Lv J."/>
            <person name="Arendt D."/>
            <person name="Savage R."/>
            <person name="Osoegawa K."/>
            <person name="de Jong P."/>
            <person name="Grimwood J."/>
            <person name="Chapman J.A."/>
            <person name="Shapiro H."/>
            <person name="Aerts A."/>
            <person name="Otillar R.P."/>
            <person name="Terry A.Y."/>
            <person name="Boore J.L."/>
            <person name="Grigoriev I.V."/>
            <person name="Lindberg D.R."/>
            <person name="Seaver E.C."/>
            <person name="Weisblat D.A."/>
            <person name="Putnam N.H."/>
            <person name="Rokhsar D.S."/>
        </authorList>
    </citation>
    <scope>NUCLEOTIDE SEQUENCE</scope>
</reference>
<keyword evidence="3" id="KW-1185">Reference proteome</keyword>
<dbReference type="RefSeq" id="XP_009017915.1">
    <property type="nucleotide sequence ID" value="XM_009019667.1"/>
</dbReference>
<dbReference type="HOGENOM" id="CLU_1961968_0_0_1"/>
<organism evidence="2 3">
    <name type="scientific">Helobdella robusta</name>
    <name type="common">Californian leech</name>
    <dbReference type="NCBI Taxonomy" id="6412"/>
    <lineage>
        <taxon>Eukaryota</taxon>
        <taxon>Metazoa</taxon>
        <taxon>Spiralia</taxon>
        <taxon>Lophotrochozoa</taxon>
        <taxon>Annelida</taxon>
        <taxon>Clitellata</taxon>
        <taxon>Hirudinea</taxon>
        <taxon>Rhynchobdellida</taxon>
        <taxon>Glossiphoniidae</taxon>
        <taxon>Helobdella</taxon>
    </lineage>
</organism>
<dbReference type="EMBL" id="AMQM01004428">
    <property type="status" value="NOT_ANNOTATED_CDS"/>
    <property type="molecule type" value="Genomic_DNA"/>
</dbReference>
<reference evidence="2" key="3">
    <citation type="submission" date="2015-06" db="UniProtKB">
        <authorList>
            <consortium name="EnsemblMetazoa"/>
        </authorList>
    </citation>
    <scope>IDENTIFICATION</scope>
</reference>
<evidence type="ECO:0000313" key="3">
    <source>
        <dbReference type="Proteomes" id="UP000015101"/>
    </source>
</evidence>
<dbReference type="InParanoid" id="T1F6A0"/>
<reference evidence="3" key="1">
    <citation type="submission" date="2012-12" db="EMBL/GenBank/DDBJ databases">
        <authorList>
            <person name="Hellsten U."/>
            <person name="Grimwood J."/>
            <person name="Chapman J.A."/>
            <person name="Shapiro H."/>
            <person name="Aerts A."/>
            <person name="Otillar R.P."/>
            <person name="Terry A.Y."/>
            <person name="Boore J.L."/>
            <person name="Simakov O."/>
            <person name="Marletaz F."/>
            <person name="Cho S.-J."/>
            <person name="Edsinger-Gonzales E."/>
            <person name="Havlak P."/>
            <person name="Kuo D.-H."/>
            <person name="Larsson T."/>
            <person name="Lv J."/>
            <person name="Arendt D."/>
            <person name="Savage R."/>
            <person name="Osoegawa K."/>
            <person name="de Jong P."/>
            <person name="Lindberg D.R."/>
            <person name="Seaver E.C."/>
            <person name="Weisblat D.A."/>
            <person name="Putnam N.H."/>
            <person name="Grigoriev I.V."/>
            <person name="Rokhsar D.S."/>
        </authorList>
    </citation>
    <scope>NUCLEOTIDE SEQUENCE</scope>
</reference>
<dbReference type="EnsemblMetazoa" id="HelroT173024">
    <property type="protein sequence ID" value="HelroP173024"/>
    <property type="gene ID" value="HelroG173024"/>
</dbReference>
<dbReference type="AlphaFoldDB" id="T1F6A0"/>
<gene>
    <name evidence="2" type="primary">20204349</name>
    <name evidence="1" type="ORF">HELRODRAFT_173024</name>
</gene>
<proteinExistence type="predicted"/>
<sequence length="128" mass="14945">MAVCNVSDKYIKRILLWVGICLYVAQGADIVSLLYGSSVNDTFEDLDQLDFEQDDDSIINEYYKELALKKRNGGSAMWMANNIIKFCQRQPDYCHTAGGRQRLKQEFIHLLSKRFTRRNDFKFPFNFA</sequence>
<evidence type="ECO:0000313" key="2">
    <source>
        <dbReference type="EnsemblMetazoa" id="HelroP173024"/>
    </source>
</evidence>
<dbReference type="Proteomes" id="UP000015101">
    <property type="component" value="Unassembled WGS sequence"/>
</dbReference>
<accession>T1F6A0</accession>
<evidence type="ECO:0000313" key="1">
    <source>
        <dbReference type="EMBL" id="ESO03979.1"/>
    </source>
</evidence>
<dbReference type="CTD" id="20204349"/>
<dbReference type="KEGG" id="hro:HELRODRAFT_173024"/>
<dbReference type="GeneID" id="20204349"/>